<dbReference type="AlphaFoldDB" id="A0A9P0GM05"/>
<evidence type="ECO:0000313" key="2">
    <source>
        <dbReference type="Proteomes" id="UP001153636"/>
    </source>
</evidence>
<reference evidence="1" key="1">
    <citation type="submission" date="2022-01" db="EMBL/GenBank/DDBJ databases">
        <authorList>
            <person name="King R."/>
        </authorList>
    </citation>
    <scope>NUCLEOTIDE SEQUENCE</scope>
</reference>
<sequence length="110" mass="12345">MLLNYYSSPSEKSKDISSSINTNLKKSELPIADVTIHYADNATVNFGKNQSVFTETQKLNDSKIPIGCVCHIIHNAAKNGKRALRYDSELIIIKCYNEFSSSTKKTEELK</sequence>
<proteinExistence type="predicted"/>
<accession>A0A9P0GM05</accession>
<dbReference type="PANTHER" id="PTHR37162:SF1">
    <property type="entry name" value="BED-TYPE DOMAIN-CONTAINING PROTEIN"/>
    <property type="match status" value="1"/>
</dbReference>
<dbReference type="Proteomes" id="UP001153636">
    <property type="component" value="Chromosome 8"/>
</dbReference>
<dbReference type="OrthoDB" id="6763652at2759"/>
<dbReference type="EMBL" id="OV651820">
    <property type="protein sequence ID" value="CAH1114696.1"/>
    <property type="molecule type" value="Genomic_DNA"/>
</dbReference>
<protein>
    <submittedName>
        <fullName evidence="1">Uncharacterized protein</fullName>
    </submittedName>
</protein>
<gene>
    <name evidence="1" type="ORF">PSYICH_LOCUS14309</name>
</gene>
<organism evidence="1 2">
    <name type="scientific">Psylliodes chrysocephalus</name>
    <dbReference type="NCBI Taxonomy" id="3402493"/>
    <lineage>
        <taxon>Eukaryota</taxon>
        <taxon>Metazoa</taxon>
        <taxon>Ecdysozoa</taxon>
        <taxon>Arthropoda</taxon>
        <taxon>Hexapoda</taxon>
        <taxon>Insecta</taxon>
        <taxon>Pterygota</taxon>
        <taxon>Neoptera</taxon>
        <taxon>Endopterygota</taxon>
        <taxon>Coleoptera</taxon>
        <taxon>Polyphaga</taxon>
        <taxon>Cucujiformia</taxon>
        <taxon>Chrysomeloidea</taxon>
        <taxon>Chrysomelidae</taxon>
        <taxon>Galerucinae</taxon>
        <taxon>Alticini</taxon>
        <taxon>Psylliodes</taxon>
    </lineage>
</organism>
<name>A0A9P0GM05_9CUCU</name>
<dbReference type="PANTHER" id="PTHR37162">
    <property type="entry name" value="HAT FAMILY DIMERISATION DOMAINCONTAINING PROTEIN-RELATED"/>
    <property type="match status" value="1"/>
</dbReference>
<evidence type="ECO:0000313" key="1">
    <source>
        <dbReference type="EMBL" id="CAH1114696.1"/>
    </source>
</evidence>
<keyword evidence="2" id="KW-1185">Reference proteome</keyword>